<gene>
    <name evidence="1" type="primary">ga06695</name>
    <name evidence="1" type="ORF">PR202_ga06695</name>
</gene>
<comment type="caution">
    <text evidence="1">The sequence shown here is derived from an EMBL/GenBank/DDBJ whole genome shotgun (WGS) entry which is preliminary data.</text>
</comment>
<evidence type="ECO:0000313" key="2">
    <source>
        <dbReference type="Proteomes" id="UP001054889"/>
    </source>
</evidence>
<organism evidence="1 2">
    <name type="scientific">Eleusine coracana subsp. coracana</name>
    <dbReference type="NCBI Taxonomy" id="191504"/>
    <lineage>
        <taxon>Eukaryota</taxon>
        <taxon>Viridiplantae</taxon>
        <taxon>Streptophyta</taxon>
        <taxon>Embryophyta</taxon>
        <taxon>Tracheophyta</taxon>
        <taxon>Spermatophyta</taxon>
        <taxon>Magnoliopsida</taxon>
        <taxon>Liliopsida</taxon>
        <taxon>Poales</taxon>
        <taxon>Poaceae</taxon>
        <taxon>PACMAD clade</taxon>
        <taxon>Chloridoideae</taxon>
        <taxon>Cynodonteae</taxon>
        <taxon>Eleusininae</taxon>
        <taxon>Eleusine</taxon>
    </lineage>
</organism>
<dbReference type="Proteomes" id="UP001054889">
    <property type="component" value="Unassembled WGS sequence"/>
</dbReference>
<dbReference type="AlphaFoldDB" id="A0AAV5BY36"/>
<dbReference type="EMBL" id="BQKI01000003">
    <property type="protein sequence ID" value="GJM90417.1"/>
    <property type="molecule type" value="Genomic_DNA"/>
</dbReference>
<name>A0AAV5BY36_ELECO</name>
<accession>A0AAV5BY36</accession>
<keyword evidence="2" id="KW-1185">Reference proteome</keyword>
<protein>
    <submittedName>
        <fullName evidence="1">Uncharacterized protein</fullName>
    </submittedName>
</protein>
<proteinExistence type="predicted"/>
<evidence type="ECO:0000313" key="1">
    <source>
        <dbReference type="EMBL" id="GJM90417.1"/>
    </source>
</evidence>
<sequence>MVLSTLRARNVEFTPFNMGRVRPGGGECAPARRSRGPWWSWRRGAPQGCDVNLEAETLGAVVRIRRKNEMCLHPVACVTPRSRLLRALHDSFVLVPCVW</sequence>
<reference evidence="1" key="1">
    <citation type="journal article" date="2018" name="DNA Res.">
        <title>Multiple hybrid de novo genome assembly of finger millet, an orphan allotetraploid crop.</title>
        <authorList>
            <person name="Hatakeyama M."/>
            <person name="Aluri S."/>
            <person name="Balachadran M.T."/>
            <person name="Sivarajan S.R."/>
            <person name="Patrignani A."/>
            <person name="Gruter S."/>
            <person name="Poveda L."/>
            <person name="Shimizu-Inatsugi R."/>
            <person name="Baeten J."/>
            <person name="Francoijs K.J."/>
            <person name="Nataraja K.N."/>
            <person name="Reddy Y.A.N."/>
            <person name="Phadnis S."/>
            <person name="Ravikumar R.L."/>
            <person name="Schlapbach R."/>
            <person name="Sreeman S.M."/>
            <person name="Shimizu K.K."/>
        </authorList>
    </citation>
    <scope>NUCLEOTIDE SEQUENCE</scope>
</reference>
<reference evidence="1" key="2">
    <citation type="submission" date="2021-12" db="EMBL/GenBank/DDBJ databases">
        <title>Resequencing data analysis of finger millet.</title>
        <authorList>
            <person name="Hatakeyama M."/>
            <person name="Aluri S."/>
            <person name="Balachadran M.T."/>
            <person name="Sivarajan S.R."/>
            <person name="Poveda L."/>
            <person name="Shimizu-Inatsugi R."/>
            <person name="Schlapbach R."/>
            <person name="Sreeman S.M."/>
            <person name="Shimizu K.K."/>
        </authorList>
    </citation>
    <scope>NUCLEOTIDE SEQUENCE</scope>
</reference>